<dbReference type="InterPro" id="IPR015813">
    <property type="entry name" value="Pyrv/PenolPyrv_kinase-like_dom"/>
</dbReference>
<dbReference type="AlphaFoldDB" id="A0A4Y8TWC8"/>
<dbReference type="InterPro" id="IPR005000">
    <property type="entry name" value="Aldolase/citrate-lyase_domain"/>
</dbReference>
<dbReference type="InterPro" id="IPR050251">
    <property type="entry name" value="HpcH-HpaI_aldolase"/>
</dbReference>
<dbReference type="PANTHER" id="PTHR30502">
    <property type="entry name" value="2-KETO-3-DEOXY-L-RHAMNONATE ALDOLASE"/>
    <property type="match status" value="1"/>
</dbReference>
<reference evidence="5 6" key="1">
    <citation type="submission" date="2019-03" db="EMBL/GenBank/DDBJ databases">
        <title>Glutamicibacter sp. LJH19 genome.</title>
        <authorList>
            <person name="Sinai Borker S."/>
            <person name="Kumar R."/>
        </authorList>
    </citation>
    <scope>NUCLEOTIDE SEQUENCE [LARGE SCALE GENOMIC DNA]</scope>
    <source>
        <strain evidence="5 6">LJH19</strain>
    </source>
</reference>
<comment type="caution">
    <text evidence="5">The sequence shown here is derived from an EMBL/GenBank/DDBJ whole genome shotgun (WGS) entry which is preliminary data.</text>
</comment>
<dbReference type="SUPFAM" id="SSF51621">
    <property type="entry name" value="Phosphoenolpyruvate/pyruvate domain"/>
    <property type="match status" value="1"/>
</dbReference>
<evidence type="ECO:0000259" key="4">
    <source>
        <dbReference type="Pfam" id="PF03328"/>
    </source>
</evidence>
<evidence type="ECO:0000256" key="2">
    <source>
        <dbReference type="ARBA" id="ARBA00022723"/>
    </source>
</evidence>
<gene>
    <name evidence="5" type="ORF">EXY26_01745</name>
</gene>
<evidence type="ECO:0000313" key="5">
    <source>
        <dbReference type="EMBL" id="TFH55831.1"/>
    </source>
</evidence>
<dbReference type="InterPro" id="IPR040442">
    <property type="entry name" value="Pyrv_kinase-like_dom_sf"/>
</dbReference>
<dbReference type="GO" id="GO:0046872">
    <property type="term" value="F:metal ion binding"/>
    <property type="evidence" value="ECO:0007669"/>
    <property type="project" value="UniProtKB-KW"/>
</dbReference>
<feature type="domain" description="HpcH/HpaI aldolase/citrate lyase" evidence="4">
    <location>
        <begin position="11"/>
        <end position="210"/>
    </location>
</feature>
<protein>
    <submittedName>
        <fullName evidence="5">Aldolase</fullName>
    </submittedName>
</protein>
<evidence type="ECO:0000313" key="6">
    <source>
        <dbReference type="Proteomes" id="UP000297638"/>
    </source>
</evidence>
<comment type="similarity">
    <text evidence="1">Belongs to the HpcH/HpaI aldolase family.</text>
</comment>
<sequence>MSRASGASPVLLHVALPSMAVIESALNAGYDGVMIDLQHGEIGLDQACNLLRAIPRGNPWVYARVASIDSGAIGRLLDSGARGIVAPTVETVEQAQALVHAVKYPPLGGRSLGPSRPNLYPGENYCDAGNAAVAAVAQIESAAGVSAAAQIAAVPGIASLYVGPSDLAVTYGLGGGADWEDGPVAEAVGELAAITKDAGIGLGLYCSDAAFALKQMRIHELAFAGLGIDLLYVGKQARVSLAALEDKA</sequence>
<evidence type="ECO:0000256" key="1">
    <source>
        <dbReference type="ARBA" id="ARBA00005568"/>
    </source>
</evidence>
<dbReference type="EMBL" id="SPDS01000001">
    <property type="protein sequence ID" value="TFH55831.1"/>
    <property type="molecule type" value="Genomic_DNA"/>
</dbReference>
<dbReference type="GO" id="GO:0016832">
    <property type="term" value="F:aldehyde-lyase activity"/>
    <property type="evidence" value="ECO:0007669"/>
    <property type="project" value="TreeGrafter"/>
</dbReference>
<name>A0A4Y8TWC8_9MICC</name>
<dbReference type="Gene3D" id="3.20.20.60">
    <property type="entry name" value="Phosphoenolpyruvate-binding domains"/>
    <property type="match status" value="1"/>
</dbReference>
<evidence type="ECO:0000256" key="3">
    <source>
        <dbReference type="ARBA" id="ARBA00023239"/>
    </source>
</evidence>
<dbReference type="RefSeq" id="WP_134779135.1">
    <property type="nucleotide sequence ID" value="NZ_SPDS01000001.1"/>
</dbReference>
<dbReference type="Proteomes" id="UP000297638">
    <property type="component" value="Unassembled WGS sequence"/>
</dbReference>
<organism evidence="5 6">
    <name type="scientific">Glutamicibacter arilaitensis</name>
    <dbReference type="NCBI Taxonomy" id="256701"/>
    <lineage>
        <taxon>Bacteria</taxon>
        <taxon>Bacillati</taxon>
        <taxon>Actinomycetota</taxon>
        <taxon>Actinomycetes</taxon>
        <taxon>Micrococcales</taxon>
        <taxon>Micrococcaceae</taxon>
        <taxon>Glutamicibacter</taxon>
    </lineage>
</organism>
<dbReference type="PANTHER" id="PTHR30502:SF0">
    <property type="entry name" value="PHOSPHOENOLPYRUVATE CARBOXYLASE FAMILY PROTEIN"/>
    <property type="match status" value="1"/>
</dbReference>
<proteinExistence type="inferred from homology"/>
<accession>A0A4Y8TWC8</accession>
<dbReference type="GO" id="GO:0005737">
    <property type="term" value="C:cytoplasm"/>
    <property type="evidence" value="ECO:0007669"/>
    <property type="project" value="TreeGrafter"/>
</dbReference>
<keyword evidence="3" id="KW-0456">Lyase</keyword>
<dbReference type="Pfam" id="PF03328">
    <property type="entry name" value="HpcH_HpaI"/>
    <property type="match status" value="1"/>
</dbReference>
<keyword evidence="2" id="KW-0479">Metal-binding</keyword>